<evidence type="ECO:0000256" key="2">
    <source>
        <dbReference type="ARBA" id="ARBA00004496"/>
    </source>
</evidence>
<evidence type="ECO:0000256" key="7">
    <source>
        <dbReference type="ARBA" id="ARBA00022737"/>
    </source>
</evidence>
<dbReference type="SUPFAM" id="SSF48452">
    <property type="entry name" value="TPR-like"/>
    <property type="match status" value="3"/>
</dbReference>
<dbReference type="GO" id="GO:0005886">
    <property type="term" value="C:plasma membrane"/>
    <property type="evidence" value="ECO:0007669"/>
    <property type="project" value="UniProtKB-SubCell"/>
</dbReference>
<evidence type="ECO:0000256" key="11">
    <source>
        <dbReference type="SAM" id="MobiDB-lite"/>
    </source>
</evidence>
<dbReference type="PANTHER" id="PTHR45954">
    <property type="entry name" value="LD33695P"/>
    <property type="match status" value="1"/>
</dbReference>
<comment type="similarity">
    <text evidence="3">Belongs to the GPSM family.</text>
</comment>
<dbReference type="GO" id="GO:0001965">
    <property type="term" value="F:G-protein alpha-subunit binding"/>
    <property type="evidence" value="ECO:0007669"/>
    <property type="project" value="TreeGrafter"/>
</dbReference>
<evidence type="ECO:0000256" key="4">
    <source>
        <dbReference type="ARBA" id="ARBA00022475"/>
    </source>
</evidence>
<feature type="region of interest" description="Disordered" evidence="11">
    <location>
        <begin position="603"/>
        <end position="624"/>
    </location>
</feature>
<dbReference type="SMART" id="SM00390">
    <property type="entry name" value="GoLoco"/>
    <property type="match status" value="4"/>
</dbReference>
<dbReference type="Pfam" id="PF02188">
    <property type="entry name" value="GoLoco"/>
    <property type="match status" value="4"/>
</dbReference>
<keyword evidence="8 10" id="KW-0802">TPR repeat</keyword>
<comment type="subcellular location">
    <subcellularLocation>
        <location evidence="1">Cell membrane</location>
    </subcellularLocation>
    <subcellularLocation>
        <location evidence="2">Cytoplasm</location>
    </subcellularLocation>
</comment>
<feature type="compositionally biased region" description="Low complexity" evidence="11">
    <location>
        <begin position="609"/>
        <end position="624"/>
    </location>
</feature>
<feature type="region of interest" description="Disordered" evidence="11">
    <location>
        <begin position="683"/>
        <end position="744"/>
    </location>
</feature>
<dbReference type="EMBL" id="IACT01006632">
    <property type="protein sequence ID" value="LAC25758.1"/>
    <property type="molecule type" value="mRNA"/>
</dbReference>
<evidence type="ECO:0000256" key="9">
    <source>
        <dbReference type="ARBA" id="ARBA00023136"/>
    </source>
</evidence>
<dbReference type="SMART" id="SM00028">
    <property type="entry name" value="TPR"/>
    <property type="match status" value="7"/>
</dbReference>
<dbReference type="Gene3D" id="1.25.40.10">
    <property type="entry name" value="Tetratricopeptide repeat domain"/>
    <property type="match status" value="3"/>
</dbReference>
<protein>
    <submittedName>
        <fullName evidence="12">G-protein-signaling modulator 2-like</fullName>
    </submittedName>
</protein>
<accession>A0A6A7G3Y8</accession>
<dbReference type="InterPro" id="IPR019734">
    <property type="entry name" value="TPR_rpt"/>
</dbReference>
<sequence>MDSSTCLELALEGERLCKAGDCRAGVAFFEAAIQTGTDDLRTLSAIYSQLGNAYFYLGDYDKAMDYHKLDLTVAKTMGDRLGVAKASGNLGNTLKVIGKFKEAILCCERHLLISQELGDKVGEGRALYNLGNVYHAQGKHLGRVGPQEPGGFSDEVKHCLQKAVEYYAGNLSLMAQLKDRSAEGRACGNLGNTHYLLGNFAQAITYHSERLTIAKEFGDKAAERRAHSNLGNAHIFLGEFETAADHYKKTLALAQELCDRAVEAQACYSLGNTYTLLRDYPCAIHYHLRHLAIAQELCDRVGEGRACWSLGNAYSATGNNDKALHYATRHLAISREIGDKTGEAAAQMNLTDIRRSLGLPLDAEAMEQELAEHDSEQYAAGGASIRRKSMEKMDLLKASVNDEANSVDEDSFFDLLTRFQSKRMDDQRCTLAGEEGEEDPQLLSAEQHHRQMLIENDDGAPTLNGSAVRSGAAEAAAAQQPEDILELIVGMQSRRMDEQRASLPTLPGLTNNAVLQRLSRGNVTDDSQSSAAATDGSTHLLDDNFFDMLMRCQSSRLEDQRSSLPNGGQVAVMPPAAPTVPDDDFFSLIMRFQAAGRLDDQRSALPTYNNNNNNNSSPNANEAANNLPANLLAGVGAAAAGDENGDVEVSDGSGMSARGSNASSTAGVVVPTGRLTKAILDRIRNGGKASSSSIARTSNAAGEGSSSQPNSPDAAEEGTDNNGGGGGGGGTKEKLINRLVKSRK</sequence>
<keyword evidence="5" id="KW-0963">Cytoplasm</keyword>
<evidence type="ECO:0000256" key="6">
    <source>
        <dbReference type="ARBA" id="ARBA00022553"/>
    </source>
</evidence>
<dbReference type="FunFam" id="1.25.40.10:FF:000043">
    <property type="entry name" value="G-protein-signaling modulator 2 isoform X1"/>
    <property type="match status" value="1"/>
</dbReference>
<name>A0A6A7G3Y8_9CRUS</name>
<feature type="compositionally biased region" description="Polar residues" evidence="11">
    <location>
        <begin position="688"/>
        <end position="711"/>
    </location>
</feature>
<dbReference type="InterPro" id="IPR003109">
    <property type="entry name" value="GoLoco_motif"/>
</dbReference>
<feature type="repeat" description="TPR" evidence="10">
    <location>
        <begin position="44"/>
        <end position="77"/>
    </location>
</feature>
<evidence type="ECO:0000256" key="5">
    <source>
        <dbReference type="ARBA" id="ARBA00022490"/>
    </source>
</evidence>
<feature type="compositionally biased region" description="Gly residues" evidence="11">
    <location>
        <begin position="721"/>
        <end position="730"/>
    </location>
</feature>
<evidence type="ECO:0000256" key="1">
    <source>
        <dbReference type="ARBA" id="ARBA00004236"/>
    </source>
</evidence>
<keyword evidence="7" id="KW-0677">Repeat</keyword>
<feature type="repeat" description="TPR" evidence="10">
    <location>
        <begin position="224"/>
        <end position="257"/>
    </location>
</feature>
<feature type="region of interest" description="Disordered" evidence="11">
    <location>
        <begin position="456"/>
        <end position="475"/>
    </location>
</feature>
<feature type="region of interest" description="Disordered" evidence="11">
    <location>
        <begin position="643"/>
        <end position="668"/>
    </location>
</feature>
<evidence type="ECO:0000313" key="12">
    <source>
        <dbReference type="EMBL" id="LAC25758.1"/>
    </source>
</evidence>
<dbReference type="PANTHER" id="PTHR45954:SF1">
    <property type="entry name" value="LD33695P"/>
    <property type="match status" value="1"/>
</dbReference>
<dbReference type="InterPro" id="IPR052386">
    <property type="entry name" value="GPSM"/>
</dbReference>
<reference evidence="12" key="1">
    <citation type="submission" date="2017-11" db="EMBL/GenBank/DDBJ databases">
        <title>The sensing device of the deep-sea amphipod.</title>
        <authorList>
            <person name="Kobayashi H."/>
            <person name="Nagahama T."/>
            <person name="Arai W."/>
            <person name="Sasagawa Y."/>
            <person name="Umeda M."/>
            <person name="Hayashi T."/>
            <person name="Nikaido I."/>
            <person name="Watanabe H."/>
            <person name="Oguri K."/>
            <person name="Kitazato H."/>
            <person name="Fujioka K."/>
            <person name="Kido Y."/>
            <person name="Takami H."/>
        </authorList>
    </citation>
    <scope>NUCLEOTIDE SEQUENCE</scope>
    <source>
        <tissue evidence="12">Whole body</tissue>
    </source>
</reference>
<dbReference type="PROSITE" id="PS50005">
    <property type="entry name" value="TPR"/>
    <property type="match status" value="2"/>
</dbReference>
<dbReference type="AlphaFoldDB" id="A0A6A7G3Y8"/>
<proteinExistence type="evidence at transcript level"/>
<evidence type="ECO:0000256" key="3">
    <source>
        <dbReference type="ARBA" id="ARBA00006600"/>
    </source>
</evidence>
<dbReference type="Pfam" id="PF13424">
    <property type="entry name" value="TPR_12"/>
    <property type="match status" value="2"/>
</dbReference>
<dbReference type="GO" id="GO:0005092">
    <property type="term" value="F:GDP-dissociation inhibitor activity"/>
    <property type="evidence" value="ECO:0007669"/>
    <property type="project" value="TreeGrafter"/>
</dbReference>
<organism evidence="12">
    <name type="scientific">Hirondellea gigas</name>
    <dbReference type="NCBI Taxonomy" id="1518452"/>
    <lineage>
        <taxon>Eukaryota</taxon>
        <taxon>Metazoa</taxon>
        <taxon>Ecdysozoa</taxon>
        <taxon>Arthropoda</taxon>
        <taxon>Crustacea</taxon>
        <taxon>Multicrustacea</taxon>
        <taxon>Malacostraca</taxon>
        <taxon>Eumalacostraca</taxon>
        <taxon>Peracarida</taxon>
        <taxon>Amphipoda</taxon>
        <taxon>Amphilochidea</taxon>
        <taxon>Lysianassida</taxon>
        <taxon>Lysianassidira</taxon>
        <taxon>Lysianassoidea</taxon>
        <taxon>Lysianassidae</taxon>
        <taxon>Hirondellea</taxon>
    </lineage>
</organism>
<keyword evidence="4" id="KW-1003">Cell membrane</keyword>
<dbReference type="GO" id="GO:0005938">
    <property type="term" value="C:cell cortex"/>
    <property type="evidence" value="ECO:0007669"/>
    <property type="project" value="TreeGrafter"/>
</dbReference>
<dbReference type="GO" id="GO:0000132">
    <property type="term" value="P:establishment of mitotic spindle orientation"/>
    <property type="evidence" value="ECO:0007669"/>
    <property type="project" value="TreeGrafter"/>
</dbReference>
<keyword evidence="9" id="KW-0472">Membrane</keyword>
<evidence type="ECO:0000256" key="8">
    <source>
        <dbReference type="ARBA" id="ARBA00022803"/>
    </source>
</evidence>
<evidence type="ECO:0000256" key="10">
    <source>
        <dbReference type="PROSITE-ProRule" id="PRU00339"/>
    </source>
</evidence>
<keyword evidence="6" id="KW-0597">Phosphoprotein</keyword>
<dbReference type="PROSITE" id="PS50877">
    <property type="entry name" value="GOLOCO"/>
    <property type="match status" value="4"/>
</dbReference>
<dbReference type="InterPro" id="IPR011990">
    <property type="entry name" value="TPR-like_helical_dom_sf"/>
</dbReference>
<dbReference type="Pfam" id="PF13176">
    <property type="entry name" value="TPR_7"/>
    <property type="match status" value="3"/>
</dbReference>